<dbReference type="AlphaFoldDB" id="A0A7J6IEX8"/>
<organism evidence="1 2">
    <name type="scientific">Colletotrichum fructicola (strain Nara gc5)</name>
    <name type="common">Anthracnose fungus</name>
    <name type="synonym">Colletotrichum gloeosporioides (strain Nara gc5)</name>
    <dbReference type="NCBI Taxonomy" id="1213859"/>
    <lineage>
        <taxon>Eukaryota</taxon>
        <taxon>Fungi</taxon>
        <taxon>Dikarya</taxon>
        <taxon>Ascomycota</taxon>
        <taxon>Pezizomycotina</taxon>
        <taxon>Sordariomycetes</taxon>
        <taxon>Hypocreomycetidae</taxon>
        <taxon>Glomerellales</taxon>
        <taxon>Glomerellaceae</taxon>
        <taxon>Colletotrichum</taxon>
        <taxon>Colletotrichum gloeosporioides species complex</taxon>
    </lineage>
</organism>
<dbReference type="EMBL" id="ANPB02000010">
    <property type="protein sequence ID" value="KAF4474883.1"/>
    <property type="molecule type" value="Genomic_DNA"/>
</dbReference>
<protein>
    <submittedName>
        <fullName evidence="1">Uncharacterized protein</fullName>
    </submittedName>
</protein>
<dbReference type="InParanoid" id="A0A7J6IEX8"/>
<proteinExistence type="predicted"/>
<reference evidence="1 2" key="1">
    <citation type="submission" date="2012-08" db="EMBL/GenBank/DDBJ databases">
        <authorList>
            <person name="Gan P.H.P."/>
            <person name="Ikeda K."/>
            <person name="Irieda H."/>
            <person name="Narusaka M."/>
            <person name="O'Connell R.J."/>
            <person name="Narusaka Y."/>
            <person name="Takano Y."/>
            <person name="Kubo Y."/>
            <person name="Shirasu K."/>
        </authorList>
    </citation>
    <scope>NUCLEOTIDE SEQUENCE [LARGE SCALE GENOMIC DNA]</scope>
    <source>
        <strain evidence="1 2">Nara gc5</strain>
    </source>
</reference>
<name>A0A7J6IEX8_COLFN</name>
<evidence type="ECO:0000313" key="2">
    <source>
        <dbReference type="Proteomes" id="UP000011096"/>
    </source>
</evidence>
<comment type="caution">
    <text evidence="1">The sequence shown here is derived from an EMBL/GenBank/DDBJ whole genome shotgun (WGS) entry which is preliminary data.</text>
</comment>
<keyword evidence="2" id="KW-1185">Reference proteome</keyword>
<sequence length="156" mass="17672">MNPFQVHPAGPELQKLIRAETPKFETSCSHGLDGCVEVPTEEHRAILELFRDQTEQKIVELIEKKGISGERQNWDQTRLIGPLRTKGHLELPLRSVAVFIPLKFPLLGEGPSDEDVLTEDRQAAEVTWQMGEDRTPIIWQIESPFHLISDAVLISD</sequence>
<evidence type="ECO:0000313" key="1">
    <source>
        <dbReference type="EMBL" id="KAF4474883.1"/>
    </source>
</evidence>
<dbReference type="GeneID" id="90980501"/>
<dbReference type="Proteomes" id="UP000011096">
    <property type="component" value="Unassembled WGS sequence"/>
</dbReference>
<gene>
    <name evidence="1" type="ORF">CGGC5_v016022</name>
</gene>
<accession>A0A7J6IEX8</accession>
<reference evidence="1 2" key="2">
    <citation type="submission" date="2020-04" db="EMBL/GenBank/DDBJ databases">
        <title>Genome sequencing and assembly of multiple isolates from the Colletotrichum gloeosporioides species complex.</title>
        <authorList>
            <person name="Gan P."/>
            <person name="Shirasu K."/>
        </authorList>
    </citation>
    <scope>NUCLEOTIDE SEQUENCE [LARGE SCALE GENOMIC DNA]</scope>
    <source>
        <strain evidence="1 2">Nara gc5</strain>
    </source>
</reference>
<dbReference type="RefSeq" id="XP_066007145.1">
    <property type="nucleotide sequence ID" value="XM_066153412.1"/>
</dbReference>